<dbReference type="GO" id="GO:0000127">
    <property type="term" value="C:transcription factor TFIIIC complex"/>
    <property type="evidence" value="ECO:0007669"/>
    <property type="project" value="TreeGrafter"/>
</dbReference>
<dbReference type="GO" id="GO:0006383">
    <property type="term" value="P:transcription by RNA polymerase III"/>
    <property type="evidence" value="ECO:0007669"/>
    <property type="project" value="TreeGrafter"/>
</dbReference>
<keyword evidence="3" id="KW-0539">Nucleus</keyword>
<dbReference type="Gene3D" id="2.130.10.10">
    <property type="entry name" value="YVTN repeat-like/Quinoprotein amine dehydrogenase"/>
    <property type="match status" value="1"/>
</dbReference>
<accession>A0A8H7J8B7</accession>
<dbReference type="GO" id="GO:0005634">
    <property type="term" value="C:nucleus"/>
    <property type="evidence" value="ECO:0007669"/>
    <property type="project" value="UniProtKB-SubCell"/>
</dbReference>
<reference evidence="5" key="2">
    <citation type="submission" date="2020-09" db="EMBL/GenBank/DDBJ databases">
        <title>Reference genome assembly for Australian Ascochyta lentis isolate Al4.</title>
        <authorList>
            <person name="Lee R.C."/>
            <person name="Farfan-Caceres L.M."/>
            <person name="Debler J.W."/>
            <person name="Williams A.H."/>
            <person name="Henares B.M."/>
        </authorList>
    </citation>
    <scope>NUCLEOTIDE SEQUENCE</scope>
    <source>
        <strain evidence="5">Al4</strain>
    </source>
</reference>
<dbReference type="AlphaFoldDB" id="A0A8H7J8B7"/>
<dbReference type="EMBL" id="RZGK01000008">
    <property type="protein sequence ID" value="KAF9697308.1"/>
    <property type="molecule type" value="Genomic_DNA"/>
</dbReference>
<evidence type="ECO:0000256" key="1">
    <source>
        <dbReference type="ARBA" id="ARBA00004123"/>
    </source>
</evidence>
<evidence type="ECO:0000256" key="4">
    <source>
        <dbReference type="SAM" id="MobiDB-lite"/>
    </source>
</evidence>
<sequence length="766" mass="85514">MTDTMSRRQSRNKQPTSYRVEDEYSFLDEDEGLGPSRSRRPIAQEDEEDEDDFMPDAHAEDEPEDDFEEDLIEEEESEGDVAADEEALARDSSIIDVDDVEVTPSRSSTNKGKGKRLETVLSQAPAPKAVVPVQVPHSFSRSGGRKVNMDDDKMRSRGIADFSKQGGQEIRLKDLFGPALTDLRPILRTRDDWRLQETLPIRGSGLMRSYFESTEARTKDEKLVQTWYARNGRADFAKGQRTSILSQKQGAAYMLNNGADSINVLMGTTTKPQLYPFKKNSFISVADPFEDKAERRGWLLNLGSRIQDAQWMTNEDGYTQYLAVTVEQKDMTTQQPLSMEQPTAPAFSATRPFSASIQIWAFDSTKTCALDPSKKPWLALVICTDWGAPKHLRWSPIKPHDREILNDGIDQMVDIGLLAGIWSDGRVRVLNIEIPKADSENTETSFLHISQAAFDIAIPQTVPTCLQWLSGSTLAVGTSAGTLAIWTLTRPGTLSTTRVDGSSSRPWFYKQIGDTYVLTLLSGWPSQPHFLSASTADGFARLYDIRSPDADTVASVRGRVLVVTQAWHEHTQSFIMPDEHYILKHNPIRRFYHNIYSARAESSIVRVAASPVHPGVLIGGANGTVLATNPVGRVVNTKIVPWQQNWFVHEWRPPVEEMVTNLPEEDDQMQDEEAAEIPDSNSPRVPSSVLSEPMVRITEGYKATQPGIQYSTTSKKKPENENSTLITIYEEQSSISALAWNPNLKFGSWAVAGMNSGLLRVEDIGV</sequence>
<keyword evidence="2" id="KW-0804">Transcription</keyword>
<feature type="compositionally biased region" description="Acidic residues" evidence="4">
    <location>
        <begin position="666"/>
        <end position="676"/>
    </location>
</feature>
<comment type="caution">
    <text evidence="5">The sequence shown here is derived from an EMBL/GenBank/DDBJ whole genome shotgun (WGS) entry which is preliminary data.</text>
</comment>
<keyword evidence="6" id="KW-1185">Reference proteome</keyword>
<feature type="compositionally biased region" description="Acidic residues" evidence="4">
    <location>
        <begin position="61"/>
        <end position="86"/>
    </location>
</feature>
<dbReference type="SUPFAM" id="SSF50978">
    <property type="entry name" value="WD40 repeat-like"/>
    <property type="match status" value="1"/>
</dbReference>
<feature type="compositionally biased region" description="Acidic residues" evidence="4">
    <location>
        <begin position="44"/>
        <end position="54"/>
    </location>
</feature>
<feature type="region of interest" description="Disordered" evidence="4">
    <location>
        <begin position="666"/>
        <end position="688"/>
    </location>
</feature>
<evidence type="ECO:0000256" key="2">
    <source>
        <dbReference type="ARBA" id="ARBA00023163"/>
    </source>
</evidence>
<feature type="compositionally biased region" description="Polar residues" evidence="4">
    <location>
        <begin position="679"/>
        <end position="688"/>
    </location>
</feature>
<dbReference type="InterPro" id="IPR015943">
    <property type="entry name" value="WD40/YVTN_repeat-like_dom_sf"/>
</dbReference>
<comment type="subcellular location">
    <subcellularLocation>
        <location evidence="1">Nucleus</location>
    </subcellularLocation>
</comment>
<dbReference type="OrthoDB" id="4703at2759"/>
<dbReference type="Proteomes" id="UP000651452">
    <property type="component" value="Unassembled WGS sequence"/>
</dbReference>
<organism evidence="5 6">
    <name type="scientific">Ascochyta lentis</name>
    <dbReference type="NCBI Taxonomy" id="205686"/>
    <lineage>
        <taxon>Eukaryota</taxon>
        <taxon>Fungi</taxon>
        <taxon>Dikarya</taxon>
        <taxon>Ascomycota</taxon>
        <taxon>Pezizomycotina</taxon>
        <taxon>Dothideomycetes</taxon>
        <taxon>Pleosporomycetidae</taxon>
        <taxon>Pleosporales</taxon>
        <taxon>Pleosporineae</taxon>
        <taxon>Didymellaceae</taxon>
        <taxon>Ascochyta</taxon>
    </lineage>
</organism>
<evidence type="ECO:0000313" key="6">
    <source>
        <dbReference type="Proteomes" id="UP000651452"/>
    </source>
</evidence>
<evidence type="ECO:0000313" key="5">
    <source>
        <dbReference type="EMBL" id="KAF9697308.1"/>
    </source>
</evidence>
<dbReference type="InterPro" id="IPR036322">
    <property type="entry name" value="WD40_repeat_dom_sf"/>
</dbReference>
<protein>
    <submittedName>
        <fullName evidence="5">Uncharacterized protein</fullName>
    </submittedName>
</protein>
<name>A0A8H7J8B7_9PLEO</name>
<evidence type="ECO:0000256" key="3">
    <source>
        <dbReference type="ARBA" id="ARBA00023242"/>
    </source>
</evidence>
<dbReference type="InterPro" id="IPR052416">
    <property type="entry name" value="GTF3C_component"/>
</dbReference>
<gene>
    <name evidence="5" type="ORF">EKO04_004824</name>
</gene>
<dbReference type="PANTHER" id="PTHR15052:SF2">
    <property type="entry name" value="GENERAL TRANSCRIPTION FACTOR 3C POLYPEPTIDE 2"/>
    <property type="match status" value="1"/>
</dbReference>
<proteinExistence type="predicted"/>
<dbReference type="PANTHER" id="PTHR15052">
    <property type="entry name" value="RNA POLYMERASE III TRANSCRIPTION INITIATION FACTOR COMPLEX SUBUNIT"/>
    <property type="match status" value="1"/>
</dbReference>
<reference evidence="5" key="1">
    <citation type="submission" date="2018-12" db="EMBL/GenBank/DDBJ databases">
        <authorList>
            <person name="Syme R.A."/>
            <person name="Farfan-Caceres L."/>
            <person name="Lichtenzveig J."/>
        </authorList>
    </citation>
    <scope>NUCLEOTIDE SEQUENCE</scope>
    <source>
        <strain evidence="5">Al4</strain>
    </source>
</reference>
<feature type="compositionally biased region" description="Acidic residues" evidence="4">
    <location>
        <begin position="23"/>
        <end position="32"/>
    </location>
</feature>
<feature type="region of interest" description="Disordered" evidence="4">
    <location>
        <begin position="1"/>
        <end position="117"/>
    </location>
</feature>